<evidence type="ECO:0000313" key="3">
    <source>
        <dbReference type="Proteomes" id="UP000507470"/>
    </source>
</evidence>
<keyword evidence="3" id="KW-1185">Reference proteome</keyword>
<gene>
    <name evidence="2" type="ORF">MCOR_36712</name>
</gene>
<sequence length="339" mass="36915">MILMVLESTSIEITYRVAITRSNLSIHFCDENAVKNRTLLGGIEIIKCQFGLTGCCWIPLNEAGAAAGYILRARADLTTRSDTGRINSSPISAMQPVFRLNQGCEYTIKIPVADDDGDIVRCRWARNTAYDECSDVCNTFSGSYLDEAKCILKYNATGLTGWYAVSLQIEDFLSPMGTIPLSSVPLQFLVIVTNTSENCTSRPVFPPNITDGSLHHILVNNSFNVSIYARSGAETLCSTSNQPKPDDPLTTKIPNGEVSKGYIAGLAVGGLALFGVTAFVIARCLCCCKSAQVWASSKKPERSKINTNVNADIFYCLDYKGEYVSATPAMSHVFSNVIY</sequence>
<keyword evidence="1" id="KW-1133">Transmembrane helix</keyword>
<evidence type="ECO:0000256" key="1">
    <source>
        <dbReference type="SAM" id="Phobius"/>
    </source>
</evidence>
<feature type="transmembrane region" description="Helical" evidence="1">
    <location>
        <begin position="262"/>
        <end position="282"/>
    </location>
</feature>
<organism evidence="2 3">
    <name type="scientific">Mytilus coruscus</name>
    <name type="common">Sea mussel</name>
    <dbReference type="NCBI Taxonomy" id="42192"/>
    <lineage>
        <taxon>Eukaryota</taxon>
        <taxon>Metazoa</taxon>
        <taxon>Spiralia</taxon>
        <taxon>Lophotrochozoa</taxon>
        <taxon>Mollusca</taxon>
        <taxon>Bivalvia</taxon>
        <taxon>Autobranchia</taxon>
        <taxon>Pteriomorphia</taxon>
        <taxon>Mytilida</taxon>
        <taxon>Mytiloidea</taxon>
        <taxon>Mytilidae</taxon>
        <taxon>Mytilinae</taxon>
        <taxon>Mytilus</taxon>
    </lineage>
</organism>
<dbReference type="Proteomes" id="UP000507470">
    <property type="component" value="Unassembled WGS sequence"/>
</dbReference>
<keyword evidence="1" id="KW-0812">Transmembrane</keyword>
<name>A0A6J8D6K4_MYTCO</name>
<accession>A0A6J8D6K4</accession>
<dbReference type="OrthoDB" id="10063988at2759"/>
<evidence type="ECO:0000313" key="2">
    <source>
        <dbReference type="EMBL" id="CAC5402764.1"/>
    </source>
</evidence>
<keyword evidence="1" id="KW-0472">Membrane</keyword>
<protein>
    <submittedName>
        <fullName evidence="2">Uncharacterized protein</fullName>
    </submittedName>
</protein>
<reference evidence="2 3" key="1">
    <citation type="submission" date="2020-06" db="EMBL/GenBank/DDBJ databases">
        <authorList>
            <person name="Li R."/>
            <person name="Bekaert M."/>
        </authorList>
    </citation>
    <scope>NUCLEOTIDE SEQUENCE [LARGE SCALE GENOMIC DNA]</scope>
    <source>
        <strain evidence="3">wild</strain>
    </source>
</reference>
<dbReference type="EMBL" id="CACVKT020006631">
    <property type="protein sequence ID" value="CAC5402764.1"/>
    <property type="molecule type" value="Genomic_DNA"/>
</dbReference>
<dbReference type="AlphaFoldDB" id="A0A6J8D6K4"/>
<proteinExistence type="predicted"/>